<dbReference type="SMART" id="SM00086">
    <property type="entry name" value="PAC"/>
    <property type="match status" value="1"/>
</dbReference>
<organism evidence="9 10">
    <name type="scientific">Gaopeijia maritima</name>
    <dbReference type="NCBI Taxonomy" id="3119007"/>
    <lineage>
        <taxon>Bacteria</taxon>
        <taxon>Pseudomonadati</taxon>
        <taxon>Gemmatimonadota</taxon>
        <taxon>Longimicrobiia</taxon>
        <taxon>Gaopeijiales</taxon>
        <taxon>Gaopeijiaceae</taxon>
        <taxon>Gaopeijia</taxon>
    </lineage>
</organism>
<dbReference type="Gene3D" id="1.10.287.130">
    <property type="match status" value="1"/>
</dbReference>
<dbReference type="PROSITE" id="PS50112">
    <property type="entry name" value="PAS"/>
    <property type="match status" value="1"/>
</dbReference>
<comment type="caution">
    <text evidence="4">Lacks conserved residue(s) required for the propagation of feature annotation.</text>
</comment>
<protein>
    <recommendedName>
        <fullName evidence="2">histidine kinase</fullName>
        <ecNumber evidence="2">2.7.13.3</ecNumber>
    </recommendedName>
</protein>
<feature type="domain" description="Histidine kinase" evidence="5">
    <location>
        <begin position="154"/>
        <end position="372"/>
    </location>
</feature>
<accession>A0ABU9EBB7</accession>
<feature type="domain" description="Response regulatory" evidence="6">
    <location>
        <begin position="388"/>
        <end position="501"/>
    </location>
</feature>
<feature type="domain" description="PAC" evidence="8">
    <location>
        <begin position="82"/>
        <end position="136"/>
    </location>
</feature>
<dbReference type="PROSITE" id="PS50110">
    <property type="entry name" value="RESPONSE_REGULATORY"/>
    <property type="match status" value="2"/>
</dbReference>
<evidence type="ECO:0000256" key="1">
    <source>
        <dbReference type="ARBA" id="ARBA00000085"/>
    </source>
</evidence>
<evidence type="ECO:0000259" key="5">
    <source>
        <dbReference type="PROSITE" id="PS50109"/>
    </source>
</evidence>
<dbReference type="InterPro" id="IPR000014">
    <property type="entry name" value="PAS"/>
</dbReference>
<gene>
    <name evidence="9" type="ORF">WI372_13575</name>
</gene>
<evidence type="ECO:0000256" key="2">
    <source>
        <dbReference type="ARBA" id="ARBA00012438"/>
    </source>
</evidence>
<dbReference type="PROSITE" id="PS50113">
    <property type="entry name" value="PAC"/>
    <property type="match status" value="1"/>
</dbReference>
<keyword evidence="3 4" id="KW-0597">Phosphoprotein</keyword>
<dbReference type="InterPro" id="IPR005467">
    <property type="entry name" value="His_kinase_dom"/>
</dbReference>
<feature type="modified residue" description="4-aspartylphosphate" evidence="4">
    <location>
        <position position="440"/>
    </location>
</feature>
<dbReference type="SUPFAM" id="SSF55785">
    <property type="entry name" value="PYP-like sensor domain (PAS domain)"/>
    <property type="match status" value="1"/>
</dbReference>
<evidence type="ECO:0000259" key="8">
    <source>
        <dbReference type="PROSITE" id="PS50113"/>
    </source>
</evidence>
<dbReference type="RefSeq" id="WP_405287318.1">
    <property type="nucleotide sequence ID" value="NZ_JBBHLI010000008.1"/>
</dbReference>
<dbReference type="CDD" id="cd16922">
    <property type="entry name" value="HATPase_EvgS-ArcB-TorS-like"/>
    <property type="match status" value="1"/>
</dbReference>
<dbReference type="GO" id="GO:0005524">
    <property type="term" value="F:ATP binding"/>
    <property type="evidence" value="ECO:0007669"/>
    <property type="project" value="UniProtKB-KW"/>
</dbReference>
<dbReference type="Pfam" id="PF00072">
    <property type="entry name" value="Response_reg"/>
    <property type="match status" value="1"/>
</dbReference>
<dbReference type="Gene3D" id="3.30.450.20">
    <property type="entry name" value="PAS domain"/>
    <property type="match status" value="1"/>
</dbReference>
<dbReference type="InterPro" id="IPR001789">
    <property type="entry name" value="Sig_transdc_resp-reg_receiver"/>
</dbReference>
<dbReference type="Pfam" id="PF02518">
    <property type="entry name" value="HATPase_c"/>
    <property type="match status" value="1"/>
</dbReference>
<dbReference type="SUPFAM" id="SSF55874">
    <property type="entry name" value="ATPase domain of HSP90 chaperone/DNA topoisomerase II/histidine kinase"/>
    <property type="match status" value="1"/>
</dbReference>
<dbReference type="CDD" id="cd00082">
    <property type="entry name" value="HisKA"/>
    <property type="match status" value="1"/>
</dbReference>
<evidence type="ECO:0000313" key="9">
    <source>
        <dbReference type="EMBL" id="MEK9502018.1"/>
    </source>
</evidence>
<dbReference type="InterPro" id="IPR003594">
    <property type="entry name" value="HATPase_dom"/>
</dbReference>
<keyword evidence="9" id="KW-0547">Nucleotide-binding</keyword>
<evidence type="ECO:0000256" key="4">
    <source>
        <dbReference type="PROSITE-ProRule" id="PRU00169"/>
    </source>
</evidence>
<dbReference type="SMART" id="SM00388">
    <property type="entry name" value="HisKA"/>
    <property type="match status" value="1"/>
</dbReference>
<dbReference type="Gene3D" id="3.30.565.10">
    <property type="entry name" value="Histidine kinase-like ATPase, C-terminal domain"/>
    <property type="match status" value="1"/>
</dbReference>
<dbReference type="Pfam" id="PF00512">
    <property type="entry name" value="HisKA"/>
    <property type="match status" value="1"/>
</dbReference>
<dbReference type="CDD" id="cd17546">
    <property type="entry name" value="REC_hyHK_CKI1_RcsC-like"/>
    <property type="match status" value="1"/>
</dbReference>
<dbReference type="InterPro" id="IPR013656">
    <property type="entry name" value="PAS_4"/>
</dbReference>
<reference evidence="9 10" key="1">
    <citation type="submission" date="2024-02" db="EMBL/GenBank/DDBJ databases">
        <title>A novel Gemmatimonadota bacterium.</title>
        <authorList>
            <person name="Du Z.-J."/>
            <person name="Ye Y.-Q."/>
        </authorList>
    </citation>
    <scope>NUCLEOTIDE SEQUENCE [LARGE SCALE GENOMIC DNA]</scope>
    <source>
        <strain evidence="9 10">DH-20</strain>
    </source>
</reference>
<sequence>MSRPRSPRSLAPELLPQLVEQTPALVLVTDRRGRIVFVNRGFTNMTGYTESEALGRTPSMLKSGLRDDAVYADLWRTVLDGRSWNRLLPNRRKDGSVYWQETSVFPLEGTEGDGLHLAAVGRDVSDRVAMTEELAAARDAAEAAARVKSMFLMNMSHELRTPLNAVLGMAELLVDSELDLRQRTQLGVLRNAAESLLGLVTDIMDLADLDAGGIVLDDGPVELRTLLESAGAVIAPLAHDRRLEVLVSLHPRVDRVWRGDAGRIQQALMNLLSNAVKFTDEGEVEVRAEPRPEGGGVRISVRDTGIGIAPDHLERAFERFSQVDGSTTRRHEGSGLGLTLARELCILMGGRLEVTSRVAHGSTFTMDLPLAEQRGAWSVVDPVLRGLRILVVDDHAGHRAILSELLREAGAETAELDRLDELAARAGSGSLASWDALVVDDTWREGDLHGTLLAVGRGAPDLGVVLLTRVQDEERMLTGIHARVTQPASRERLVAAVRGAHGAAGCRPRPRLGEKRPGHDPHHVLIVDDNAVTRLLLQAMLSKQGCVVEEAMGGAEALARLNNSAPPDAILVGLDLQRAEGAESVRAMRAMDGERGAATLPIVAYSAADTAEARSAAAEAGCDGLVTTPFRKEELLAVLRAAAAKWEAARSA</sequence>
<dbReference type="SMART" id="SM00387">
    <property type="entry name" value="HATPase_c"/>
    <property type="match status" value="1"/>
</dbReference>
<dbReference type="InterPro" id="IPR035965">
    <property type="entry name" value="PAS-like_dom_sf"/>
</dbReference>
<feature type="domain" description="PAS" evidence="7">
    <location>
        <begin position="11"/>
        <end position="57"/>
    </location>
</feature>
<dbReference type="InterPro" id="IPR004358">
    <property type="entry name" value="Sig_transdc_His_kin-like_C"/>
</dbReference>
<evidence type="ECO:0000256" key="3">
    <source>
        <dbReference type="ARBA" id="ARBA00022553"/>
    </source>
</evidence>
<dbReference type="PANTHER" id="PTHR45339">
    <property type="entry name" value="HYBRID SIGNAL TRANSDUCTION HISTIDINE KINASE J"/>
    <property type="match status" value="1"/>
</dbReference>
<dbReference type="PROSITE" id="PS50109">
    <property type="entry name" value="HIS_KIN"/>
    <property type="match status" value="1"/>
</dbReference>
<dbReference type="InterPro" id="IPR036097">
    <property type="entry name" value="HisK_dim/P_sf"/>
</dbReference>
<dbReference type="InterPro" id="IPR003661">
    <property type="entry name" value="HisK_dim/P_dom"/>
</dbReference>
<proteinExistence type="predicted"/>
<feature type="domain" description="Response regulatory" evidence="6">
    <location>
        <begin position="523"/>
        <end position="643"/>
    </location>
</feature>
<comment type="caution">
    <text evidence="9">The sequence shown here is derived from an EMBL/GenBank/DDBJ whole genome shotgun (WGS) entry which is preliminary data.</text>
</comment>
<name>A0ABU9EBB7_9BACT</name>
<keyword evidence="10" id="KW-1185">Reference proteome</keyword>
<dbReference type="InterPro" id="IPR000700">
    <property type="entry name" value="PAS-assoc_C"/>
</dbReference>
<dbReference type="PRINTS" id="PR00344">
    <property type="entry name" value="BCTRLSENSOR"/>
</dbReference>
<dbReference type="SMART" id="SM00091">
    <property type="entry name" value="PAS"/>
    <property type="match status" value="1"/>
</dbReference>
<dbReference type="SMART" id="SM00448">
    <property type="entry name" value="REC"/>
    <property type="match status" value="2"/>
</dbReference>
<dbReference type="Gene3D" id="3.40.50.2300">
    <property type="match status" value="2"/>
</dbReference>
<dbReference type="SUPFAM" id="SSF52172">
    <property type="entry name" value="CheY-like"/>
    <property type="match status" value="2"/>
</dbReference>
<dbReference type="Proteomes" id="UP001484239">
    <property type="component" value="Unassembled WGS sequence"/>
</dbReference>
<dbReference type="EC" id="2.7.13.3" evidence="2"/>
<comment type="catalytic activity">
    <reaction evidence="1">
        <text>ATP + protein L-histidine = ADP + protein N-phospho-L-histidine.</text>
        <dbReference type="EC" id="2.7.13.3"/>
    </reaction>
</comment>
<dbReference type="CDD" id="cd00130">
    <property type="entry name" value="PAS"/>
    <property type="match status" value="1"/>
</dbReference>
<keyword evidence="9" id="KW-0067">ATP-binding</keyword>
<dbReference type="SUPFAM" id="SSF47384">
    <property type="entry name" value="Homodimeric domain of signal transducing histidine kinase"/>
    <property type="match status" value="1"/>
</dbReference>
<dbReference type="InterPro" id="IPR011006">
    <property type="entry name" value="CheY-like_superfamily"/>
</dbReference>
<evidence type="ECO:0000259" key="7">
    <source>
        <dbReference type="PROSITE" id="PS50112"/>
    </source>
</evidence>
<evidence type="ECO:0000259" key="6">
    <source>
        <dbReference type="PROSITE" id="PS50110"/>
    </source>
</evidence>
<dbReference type="EMBL" id="JBBHLI010000008">
    <property type="protein sequence ID" value="MEK9502018.1"/>
    <property type="molecule type" value="Genomic_DNA"/>
</dbReference>
<dbReference type="InterPro" id="IPR036890">
    <property type="entry name" value="HATPase_C_sf"/>
</dbReference>
<dbReference type="InterPro" id="IPR001610">
    <property type="entry name" value="PAC"/>
</dbReference>
<dbReference type="Pfam" id="PF08448">
    <property type="entry name" value="PAS_4"/>
    <property type="match status" value="1"/>
</dbReference>
<dbReference type="NCBIfam" id="TIGR00229">
    <property type="entry name" value="sensory_box"/>
    <property type="match status" value="1"/>
</dbReference>
<dbReference type="PANTHER" id="PTHR45339:SF5">
    <property type="entry name" value="HISTIDINE KINASE"/>
    <property type="match status" value="1"/>
</dbReference>
<evidence type="ECO:0000313" key="10">
    <source>
        <dbReference type="Proteomes" id="UP001484239"/>
    </source>
</evidence>